<protein>
    <submittedName>
        <fullName evidence="3">Uncharacterized protein</fullName>
    </submittedName>
</protein>
<name>A0A1F5H3T8_9BACT</name>
<evidence type="ECO:0000256" key="1">
    <source>
        <dbReference type="ARBA" id="ARBA00022723"/>
    </source>
</evidence>
<evidence type="ECO:0000256" key="2">
    <source>
        <dbReference type="ARBA" id="ARBA00022801"/>
    </source>
</evidence>
<keyword evidence="2" id="KW-0378">Hydrolase</keyword>
<dbReference type="InterPro" id="IPR039461">
    <property type="entry name" value="Peptidase_M49"/>
</dbReference>
<proteinExistence type="predicted"/>
<dbReference type="PANTHER" id="PTHR23422:SF9">
    <property type="entry name" value="ZN-DEPENDENT HYDROLASE"/>
    <property type="match status" value="1"/>
</dbReference>
<accession>A0A1F5H3T8</accession>
<dbReference type="PANTHER" id="PTHR23422">
    <property type="entry name" value="DIPEPTIDYL PEPTIDASE III-RELATED"/>
    <property type="match status" value="1"/>
</dbReference>
<sequence length="452" mass="52049">MTSVKTFKVDQGYLNKLTANEKKILPFLIEAAKKIDKVFLLQENNNFKGANFYPHDATKEEIEEAAAENSRILSPFTVVEREKSGKLIDIDYHLKYSKLLAPISKLLHQASAVCENKSFKDYLEILAGSLRGGSYQQADIAWLNVKKSNLDVVIGPHERYSDKLLFVKKAYQGSVGIIDQSQTQKAKFIRDILYTTTGYRPHRIAPPSIVEMQVQRCFIFAGFLGRALFSRQHLPSDDDTTERYGSKILGYLSAMDYKFEKLIYPIFRAVFEKSFQAGYSQDLLRQGNYYYILLAAIAQQLHRYHNSRTRLKELFPVIDEANTVASGIAHAKHLVLKGVINQKELEATMIIAICWMFSEWVLFKKTNIREDYLRGDALTFNFLIRQGALQEKEGISWPNFAKMFFEMENLAVIFTRFLEEGGYLETQEFLAKYLSFDSFKSFAKRLLKIKPL</sequence>
<dbReference type="GO" id="GO:0046872">
    <property type="term" value="F:metal ion binding"/>
    <property type="evidence" value="ECO:0007669"/>
    <property type="project" value="UniProtKB-KW"/>
</dbReference>
<reference evidence="3 4" key="1">
    <citation type="journal article" date="2016" name="Nat. Commun.">
        <title>Thousands of microbial genomes shed light on interconnected biogeochemical processes in an aquifer system.</title>
        <authorList>
            <person name="Anantharaman K."/>
            <person name="Brown C.T."/>
            <person name="Hug L.A."/>
            <person name="Sharon I."/>
            <person name="Castelle C.J."/>
            <person name="Probst A.J."/>
            <person name="Thomas B.C."/>
            <person name="Singh A."/>
            <person name="Wilkins M.J."/>
            <person name="Karaoz U."/>
            <person name="Brodie E.L."/>
            <person name="Williams K.H."/>
            <person name="Hubbard S.S."/>
            <person name="Banfield J.F."/>
        </authorList>
    </citation>
    <scope>NUCLEOTIDE SEQUENCE [LARGE SCALE GENOMIC DNA]</scope>
</reference>
<dbReference type="GO" id="GO:0008239">
    <property type="term" value="F:dipeptidyl-peptidase activity"/>
    <property type="evidence" value="ECO:0007669"/>
    <property type="project" value="TreeGrafter"/>
</dbReference>
<organism evidence="3 4">
    <name type="scientific">Candidatus Curtissbacteria bacterium RIFCSPLOWO2_01_FULL_42_50</name>
    <dbReference type="NCBI Taxonomy" id="1797730"/>
    <lineage>
        <taxon>Bacteria</taxon>
        <taxon>Candidatus Curtissiibacteriota</taxon>
    </lineage>
</organism>
<dbReference type="Proteomes" id="UP000177039">
    <property type="component" value="Unassembled WGS sequence"/>
</dbReference>
<evidence type="ECO:0000313" key="4">
    <source>
        <dbReference type="Proteomes" id="UP000177039"/>
    </source>
</evidence>
<dbReference type="EMBL" id="MFBT01000032">
    <property type="protein sequence ID" value="OGD98758.1"/>
    <property type="molecule type" value="Genomic_DNA"/>
</dbReference>
<dbReference type="AlphaFoldDB" id="A0A1F5H3T8"/>
<keyword evidence="1" id="KW-0479">Metal-binding</keyword>
<comment type="caution">
    <text evidence="3">The sequence shown here is derived from an EMBL/GenBank/DDBJ whole genome shotgun (WGS) entry which is preliminary data.</text>
</comment>
<dbReference type="Gene3D" id="3.30.540.30">
    <property type="match status" value="1"/>
</dbReference>
<gene>
    <name evidence="3" type="ORF">A3B54_04945</name>
</gene>
<dbReference type="GO" id="GO:0005737">
    <property type="term" value="C:cytoplasm"/>
    <property type="evidence" value="ECO:0007669"/>
    <property type="project" value="TreeGrafter"/>
</dbReference>
<evidence type="ECO:0000313" key="3">
    <source>
        <dbReference type="EMBL" id="OGD98758.1"/>
    </source>
</evidence>